<keyword evidence="1" id="KW-0472">Membrane</keyword>
<reference evidence="3" key="1">
    <citation type="submission" date="2017-02" db="EMBL/GenBank/DDBJ databases">
        <authorList>
            <person name="Varghese N."/>
            <person name="Submissions S."/>
        </authorList>
    </citation>
    <scope>NUCLEOTIDE SEQUENCE [LARGE SCALE GENOMIC DNA]</scope>
    <source>
        <strain evidence="3">ATCC 25662</strain>
    </source>
</reference>
<organism evidence="2 3">
    <name type="scientific">Anaerorhabdus furcosa</name>
    <dbReference type="NCBI Taxonomy" id="118967"/>
    <lineage>
        <taxon>Bacteria</taxon>
        <taxon>Bacillati</taxon>
        <taxon>Bacillota</taxon>
        <taxon>Erysipelotrichia</taxon>
        <taxon>Erysipelotrichales</taxon>
        <taxon>Erysipelotrichaceae</taxon>
        <taxon>Anaerorhabdus</taxon>
    </lineage>
</organism>
<feature type="transmembrane region" description="Helical" evidence="1">
    <location>
        <begin position="12"/>
        <end position="34"/>
    </location>
</feature>
<accession>A0A1T4L889</accession>
<proteinExistence type="predicted"/>
<dbReference type="Proteomes" id="UP000243297">
    <property type="component" value="Unassembled WGS sequence"/>
</dbReference>
<evidence type="ECO:0000256" key="1">
    <source>
        <dbReference type="SAM" id="Phobius"/>
    </source>
</evidence>
<gene>
    <name evidence="2" type="ORF">SAMN02745191_0779</name>
</gene>
<dbReference type="RefSeq" id="WP_078711212.1">
    <property type="nucleotide sequence ID" value="NZ_FUWY01000002.1"/>
</dbReference>
<feature type="transmembrane region" description="Helical" evidence="1">
    <location>
        <begin position="46"/>
        <end position="65"/>
    </location>
</feature>
<name>A0A1T4L889_9FIRM</name>
<sequence>MTIKHIIKSILLFLFKILLYILCLTLFLFFLIFLRRVLHFPITGDIALTLMGIFFIILLVSRHFYKTQKFNKKKEELISIFQSSESLNVKIFRYDQFIQSQSNQSLINLCLYYKACLYYDNKDYDNSFAILDPLKNNPPIQKEVLLKMISTCKDNLLGNNRFTTNNARFPKYVIPYNLTFDIRLSILLILALLAVIFLSYYTFFEGKYIRFVILFLISFSIMIAIFETIIRITKKPIFLSIDSTGILINSITSKTNTPIPWSAIEDIIYKQQASAFVGGNSVFILLKNPHDFFKEFSLLKKFFFNITGKTYSNKYLVISSYPKIDTVTAYEFCTKYWRDYHIVKIDI</sequence>
<dbReference type="AlphaFoldDB" id="A0A1T4L889"/>
<feature type="transmembrane region" description="Helical" evidence="1">
    <location>
        <begin position="184"/>
        <end position="203"/>
    </location>
</feature>
<feature type="transmembrane region" description="Helical" evidence="1">
    <location>
        <begin position="209"/>
        <end position="230"/>
    </location>
</feature>
<evidence type="ECO:0000313" key="3">
    <source>
        <dbReference type="Proteomes" id="UP000243297"/>
    </source>
</evidence>
<evidence type="ECO:0000313" key="2">
    <source>
        <dbReference type="EMBL" id="SJZ50778.1"/>
    </source>
</evidence>
<keyword evidence="3" id="KW-1185">Reference proteome</keyword>
<dbReference type="EMBL" id="FUWY01000002">
    <property type="protein sequence ID" value="SJZ50778.1"/>
    <property type="molecule type" value="Genomic_DNA"/>
</dbReference>
<protein>
    <submittedName>
        <fullName evidence="2">Uncharacterized protein</fullName>
    </submittedName>
</protein>
<keyword evidence="1" id="KW-0812">Transmembrane</keyword>
<keyword evidence="1" id="KW-1133">Transmembrane helix</keyword>